<comment type="caution">
    <text evidence="3">The sequence shown here is derived from an EMBL/GenBank/DDBJ whole genome shotgun (WGS) entry which is preliminary data.</text>
</comment>
<comment type="similarity">
    <text evidence="1">Belongs to the DCC1 family.</text>
</comment>
<dbReference type="OrthoDB" id="276989at2759"/>
<dbReference type="GeneID" id="30030744"/>
<evidence type="ECO:0008006" key="5">
    <source>
        <dbReference type="Google" id="ProtNLM"/>
    </source>
</evidence>
<sequence length="359" mass="40624">MTFTVYNQLSHSNDYVYKLIQLPSELVEYMKNEPDKPLQFKAPTNVKTQLAICTDTTTYNVRQMNHSNTQLLMNDMAINKAGHTLAHTSMANPAMQLLGIGLASYIYELSEVAGYIQTGDLPVYEGISSDLLQATKSVADVRDDSTVAPKSFLSEWHALGGSTVDGKAVVLSSKLITEVLHTIISLMIAEDIESFKIEKMAVVVAEQNKLFTRDIVDTVASKFSTTKEDVYSLDTERVAKWFGIETLRNQKTAFTEKELLLAWKASLPPFYNASLDVKLLYGHFCRPSTDQIRYLRLESLSGNLHTRIKEMFQMVKEWEYDEFLPFVLSFVPASKKADSIILKYARKKRVGRKVFVCPR</sequence>
<name>A0A1A0H9E3_9ASCO</name>
<dbReference type="EMBL" id="LXTC01000004">
    <property type="protein sequence ID" value="OBA20507.1"/>
    <property type="molecule type" value="Genomic_DNA"/>
</dbReference>
<dbReference type="GO" id="GO:0000785">
    <property type="term" value="C:chromatin"/>
    <property type="evidence" value="ECO:0007669"/>
    <property type="project" value="TreeGrafter"/>
</dbReference>
<evidence type="ECO:0000313" key="4">
    <source>
        <dbReference type="Proteomes" id="UP000092555"/>
    </source>
</evidence>
<evidence type="ECO:0000313" key="3">
    <source>
        <dbReference type="EMBL" id="OBA20507.1"/>
    </source>
</evidence>
<keyword evidence="2" id="KW-0235">DNA replication</keyword>
<dbReference type="Pfam" id="PF09724">
    <property type="entry name" value="Dcc1"/>
    <property type="match status" value="1"/>
</dbReference>
<dbReference type="InterPro" id="IPR019128">
    <property type="entry name" value="Dcc1"/>
</dbReference>
<dbReference type="GO" id="GO:0031390">
    <property type="term" value="C:Ctf18 RFC-like complex"/>
    <property type="evidence" value="ECO:0007669"/>
    <property type="project" value="InterPro"/>
</dbReference>
<accession>A0A1A0H9E3</accession>
<dbReference type="GO" id="GO:0000775">
    <property type="term" value="C:chromosome, centromeric region"/>
    <property type="evidence" value="ECO:0007669"/>
    <property type="project" value="TreeGrafter"/>
</dbReference>
<dbReference type="PANTHER" id="PTHR13395:SF6">
    <property type="entry name" value="SISTER CHROMATID COHESION PROTEIN DCC1"/>
    <property type="match status" value="1"/>
</dbReference>
<organism evidence="3 4">
    <name type="scientific">Metschnikowia bicuspidata var. bicuspidata NRRL YB-4993</name>
    <dbReference type="NCBI Taxonomy" id="869754"/>
    <lineage>
        <taxon>Eukaryota</taxon>
        <taxon>Fungi</taxon>
        <taxon>Dikarya</taxon>
        <taxon>Ascomycota</taxon>
        <taxon>Saccharomycotina</taxon>
        <taxon>Pichiomycetes</taxon>
        <taxon>Metschnikowiaceae</taxon>
        <taxon>Metschnikowia</taxon>
    </lineage>
</organism>
<dbReference type="AlphaFoldDB" id="A0A1A0H9E3"/>
<dbReference type="PANTHER" id="PTHR13395">
    <property type="entry name" value="SISTER CHROMATID COHESION PROTEIN DCC1-RELATED"/>
    <property type="match status" value="1"/>
</dbReference>
<reference evidence="3 4" key="1">
    <citation type="submission" date="2016-05" db="EMBL/GenBank/DDBJ databases">
        <title>Comparative genomics of biotechnologically important yeasts.</title>
        <authorList>
            <consortium name="DOE Joint Genome Institute"/>
            <person name="Riley R."/>
            <person name="Haridas S."/>
            <person name="Wolfe K.H."/>
            <person name="Lopes M.R."/>
            <person name="Hittinger C.T."/>
            <person name="Goker M."/>
            <person name="Salamov A."/>
            <person name="Wisecaver J."/>
            <person name="Long T.M."/>
            <person name="Aerts A.L."/>
            <person name="Barry K."/>
            <person name="Choi C."/>
            <person name="Clum A."/>
            <person name="Coughlan A.Y."/>
            <person name="Deshpande S."/>
            <person name="Douglass A.P."/>
            <person name="Hanson S.J."/>
            <person name="Klenk H.-P."/>
            <person name="LaButti K."/>
            <person name="Lapidus A."/>
            <person name="Lindquist E."/>
            <person name="Lipzen A."/>
            <person name="Meier-kolthoff J.P."/>
            <person name="Ohm R.A."/>
            <person name="Otillar R.P."/>
            <person name="Pangilinan J."/>
            <person name="Peng Y."/>
            <person name="Rokas A."/>
            <person name="Rosa C.A."/>
            <person name="Scheuner C."/>
            <person name="Sibirny A.A."/>
            <person name="Slot J.C."/>
            <person name="Stielow J.B."/>
            <person name="Sun H."/>
            <person name="Kurtzman C.P."/>
            <person name="Blackwell M."/>
            <person name="Grigoriev I.V."/>
            <person name="Jeffries T.W."/>
        </authorList>
    </citation>
    <scope>NUCLEOTIDE SEQUENCE [LARGE SCALE GENOMIC DNA]</scope>
    <source>
        <strain evidence="3 4">NRRL YB-4993</strain>
    </source>
</reference>
<proteinExistence type="inferred from homology"/>
<protein>
    <recommendedName>
        <fullName evidence="5">Sister chromatid cohesion protein DCC1</fullName>
    </recommendedName>
</protein>
<evidence type="ECO:0000256" key="1">
    <source>
        <dbReference type="ARBA" id="ARBA00007017"/>
    </source>
</evidence>
<gene>
    <name evidence="3" type="ORF">METBIDRAFT_44259</name>
</gene>
<dbReference type="GO" id="GO:0034088">
    <property type="term" value="P:maintenance of mitotic sister chromatid cohesion"/>
    <property type="evidence" value="ECO:0007669"/>
    <property type="project" value="TreeGrafter"/>
</dbReference>
<dbReference type="RefSeq" id="XP_018711029.1">
    <property type="nucleotide sequence ID" value="XM_018857768.1"/>
</dbReference>
<dbReference type="Proteomes" id="UP000092555">
    <property type="component" value="Unassembled WGS sequence"/>
</dbReference>
<dbReference type="STRING" id="869754.A0A1A0H9E3"/>
<evidence type="ECO:0000256" key="2">
    <source>
        <dbReference type="ARBA" id="ARBA00022705"/>
    </source>
</evidence>
<dbReference type="GO" id="GO:0006260">
    <property type="term" value="P:DNA replication"/>
    <property type="evidence" value="ECO:0007669"/>
    <property type="project" value="UniProtKB-KW"/>
</dbReference>
<keyword evidence="4" id="KW-1185">Reference proteome</keyword>